<gene>
    <name evidence="2" type="ORF">ACOF00016_LOCUS5970</name>
</gene>
<evidence type="ECO:0000256" key="1">
    <source>
        <dbReference type="SAM" id="Phobius"/>
    </source>
</evidence>
<keyword evidence="1" id="KW-1133">Transmembrane helix</keyword>
<organism evidence="2">
    <name type="scientific">Amphora coffeiformis</name>
    <dbReference type="NCBI Taxonomy" id="265554"/>
    <lineage>
        <taxon>Eukaryota</taxon>
        <taxon>Sar</taxon>
        <taxon>Stramenopiles</taxon>
        <taxon>Ochrophyta</taxon>
        <taxon>Bacillariophyta</taxon>
        <taxon>Bacillariophyceae</taxon>
        <taxon>Bacillariophycidae</taxon>
        <taxon>Thalassiophysales</taxon>
        <taxon>Catenulaceae</taxon>
        <taxon>Amphora</taxon>
    </lineage>
</organism>
<reference evidence="2" key="1">
    <citation type="submission" date="2021-01" db="EMBL/GenBank/DDBJ databases">
        <authorList>
            <person name="Corre E."/>
            <person name="Pelletier E."/>
            <person name="Niang G."/>
            <person name="Scheremetjew M."/>
            <person name="Finn R."/>
            <person name="Kale V."/>
            <person name="Holt S."/>
            <person name="Cochrane G."/>
            <person name="Meng A."/>
            <person name="Brown T."/>
            <person name="Cohen L."/>
        </authorList>
    </citation>
    <scope>NUCLEOTIDE SEQUENCE</scope>
    <source>
        <strain evidence="2">CCMP127</strain>
    </source>
</reference>
<evidence type="ECO:0000313" key="2">
    <source>
        <dbReference type="EMBL" id="CAE0408198.1"/>
    </source>
</evidence>
<name>A0A7S3L1J2_9STRA</name>
<dbReference type="EMBL" id="HBIM01007012">
    <property type="protein sequence ID" value="CAE0408198.1"/>
    <property type="molecule type" value="Transcribed_RNA"/>
</dbReference>
<accession>A0A7S3L1J2</accession>
<proteinExistence type="predicted"/>
<keyword evidence="1" id="KW-0812">Transmembrane</keyword>
<feature type="transmembrane region" description="Helical" evidence="1">
    <location>
        <begin position="321"/>
        <end position="343"/>
    </location>
</feature>
<dbReference type="AlphaFoldDB" id="A0A7S3L1J2"/>
<keyword evidence="1" id="KW-0472">Membrane</keyword>
<protein>
    <submittedName>
        <fullName evidence="2">Uncharacterized protein</fullName>
    </submittedName>
</protein>
<sequence length="378" mass="41556">MDLSTLPTALSFLPWDETQRQNCTAQGLITNNTDHVWLSCTSYIAHGRLQYDSSSSSSFSSSVAAPTGLVIDKINYNALDGPRRVTGQQYGHISDGDYFPAKSVVSNNSTTTTTGELWFGIEGTSMPRVLPGAIARYNAETLEFIDIHPHPYLRTMPWLLVDPARQRAISCNWTDNYNQFQVFDTQTMTWVVDQNLTLTNPPAEFQATGVPYIQGATKAPTLLKEDEFILQLDDAPSTLLLVSFHSSNDNGDASLSSTSLQVQSSWQTGLGHEREGIGMTGGHILSLGNRKTTVPWATAESEAQIVVLHVLPSLVESGVPFGFGILVGVGLVVFFRILCWCFCCRCCRSKSKKDHTEAELTTLNNPLHEDDGTEDELI</sequence>